<proteinExistence type="predicted"/>
<reference evidence="1" key="1">
    <citation type="journal article" date="2014" name="Front. Microbiol.">
        <title>High frequency of phylogenetically diverse reductive dehalogenase-homologous genes in deep subseafloor sedimentary metagenomes.</title>
        <authorList>
            <person name="Kawai M."/>
            <person name="Futagami T."/>
            <person name="Toyoda A."/>
            <person name="Takaki Y."/>
            <person name="Nishi S."/>
            <person name="Hori S."/>
            <person name="Arai W."/>
            <person name="Tsubouchi T."/>
            <person name="Morono Y."/>
            <person name="Uchiyama I."/>
            <person name="Ito T."/>
            <person name="Fujiyama A."/>
            <person name="Inagaki F."/>
            <person name="Takami H."/>
        </authorList>
    </citation>
    <scope>NUCLEOTIDE SEQUENCE</scope>
    <source>
        <strain evidence="1">Expedition CK06-06</strain>
    </source>
</reference>
<comment type="caution">
    <text evidence="1">The sequence shown here is derived from an EMBL/GenBank/DDBJ whole genome shotgun (WGS) entry which is preliminary data.</text>
</comment>
<dbReference type="AlphaFoldDB" id="X0YH30"/>
<organism evidence="1">
    <name type="scientific">marine sediment metagenome</name>
    <dbReference type="NCBI Taxonomy" id="412755"/>
    <lineage>
        <taxon>unclassified sequences</taxon>
        <taxon>metagenomes</taxon>
        <taxon>ecological metagenomes</taxon>
    </lineage>
</organism>
<feature type="non-terminal residue" evidence="1">
    <location>
        <position position="134"/>
    </location>
</feature>
<gene>
    <name evidence="1" type="ORF">S01H1_75222</name>
</gene>
<accession>X0YH30</accession>
<name>X0YH30_9ZZZZ</name>
<sequence>MLLVSIRPQDVDADHDEVTQHLKKHSVRKIFTESDTPWVFCQLDFNECSISLIQSTFLKEIREGPGVCVIDYAHEPLKGQVVSVLPRRDGKYYQFAQQDLSLLAYLPIGSLTQRSMILAVRRHADVPRSTDGGC</sequence>
<dbReference type="EMBL" id="BARS01050379">
    <property type="protein sequence ID" value="GAG47918.1"/>
    <property type="molecule type" value="Genomic_DNA"/>
</dbReference>
<evidence type="ECO:0000313" key="1">
    <source>
        <dbReference type="EMBL" id="GAG47918.1"/>
    </source>
</evidence>
<protein>
    <submittedName>
        <fullName evidence="1">Uncharacterized protein</fullName>
    </submittedName>
</protein>